<organism evidence="1">
    <name type="scientific">uncultured Caudovirales phage</name>
    <dbReference type="NCBI Taxonomy" id="2100421"/>
    <lineage>
        <taxon>Viruses</taxon>
        <taxon>Duplodnaviria</taxon>
        <taxon>Heunggongvirae</taxon>
        <taxon>Uroviricota</taxon>
        <taxon>Caudoviricetes</taxon>
        <taxon>Peduoviridae</taxon>
        <taxon>Maltschvirus</taxon>
        <taxon>Maltschvirus maltsch</taxon>
    </lineage>
</organism>
<gene>
    <name evidence="1" type="ORF">UFOVP615_47</name>
</gene>
<sequence length="141" mass="15590">MISLEKKGDFFSKIEKTENLKLKIMREVASVAERHYKKGFITGGGATDAGKWAPRAGNKDPDRAILVKKGALKKSIKSSKISSKAVVLTSEIFGGKYDYAADHNYGLKNMPKREFLGPSKVLNIKIEKIAEKAFKAWVTGE</sequence>
<name>A0A6J5N313_9CAUD</name>
<proteinExistence type="predicted"/>
<protein>
    <submittedName>
        <fullName evidence="1">COG5005 Mu-like prophage protein gpG</fullName>
    </submittedName>
</protein>
<accession>A0A6J5N313</accession>
<evidence type="ECO:0000313" key="1">
    <source>
        <dbReference type="EMBL" id="CAB4153102.1"/>
    </source>
</evidence>
<dbReference type="Pfam" id="PF05069">
    <property type="entry name" value="Phage_tail_S"/>
    <property type="match status" value="1"/>
</dbReference>
<dbReference type="EMBL" id="LR796584">
    <property type="protein sequence ID" value="CAB4153102.1"/>
    <property type="molecule type" value="Genomic_DNA"/>
</dbReference>
<dbReference type="InterPro" id="IPR006522">
    <property type="entry name" value="Phage_virion_morphogenesis"/>
</dbReference>
<reference evidence="1" key="1">
    <citation type="submission" date="2020-04" db="EMBL/GenBank/DDBJ databases">
        <authorList>
            <person name="Chiriac C."/>
            <person name="Salcher M."/>
            <person name="Ghai R."/>
            <person name="Kavagutti S V."/>
        </authorList>
    </citation>
    <scope>NUCLEOTIDE SEQUENCE</scope>
</reference>